<proteinExistence type="predicted"/>
<comment type="caution">
    <text evidence="1">The sequence shown here is derived from an EMBL/GenBank/DDBJ whole genome shotgun (WGS) entry which is preliminary data.</text>
</comment>
<accession>A0A8S3A1G5</accession>
<dbReference type="AlphaFoldDB" id="A0A8S3A1G5"/>
<protein>
    <submittedName>
        <fullName evidence="1">Uncharacterized protein</fullName>
    </submittedName>
</protein>
<evidence type="ECO:0000313" key="1">
    <source>
        <dbReference type="EMBL" id="CAF4680466.1"/>
    </source>
</evidence>
<gene>
    <name evidence="1" type="ORF">SRO942_LOCUS51054</name>
</gene>
<dbReference type="Proteomes" id="UP000681722">
    <property type="component" value="Unassembled WGS sequence"/>
</dbReference>
<reference evidence="1" key="1">
    <citation type="submission" date="2021-02" db="EMBL/GenBank/DDBJ databases">
        <authorList>
            <person name="Nowell W R."/>
        </authorList>
    </citation>
    <scope>NUCLEOTIDE SEQUENCE</scope>
</reference>
<feature type="non-terminal residue" evidence="1">
    <location>
        <position position="1"/>
    </location>
</feature>
<evidence type="ECO:0000313" key="2">
    <source>
        <dbReference type="Proteomes" id="UP000681722"/>
    </source>
</evidence>
<dbReference type="EMBL" id="CAJOBC010153918">
    <property type="protein sequence ID" value="CAF4680466.1"/>
    <property type="molecule type" value="Genomic_DNA"/>
</dbReference>
<organism evidence="1 2">
    <name type="scientific">Didymodactylos carnosus</name>
    <dbReference type="NCBI Taxonomy" id="1234261"/>
    <lineage>
        <taxon>Eukaryota</taxon>
        <taxon>Metazoa</taxon>
        <taxon>Spiralia</taxon>
        <taxon>Gnathifera</taxon>
        <taxon>Rotifera</taxon>
        <taxon>Eurotatoria</taxon>
        <taxon>Bdelloidea</taxon>
        <taxon>Philodinida</taxon>
        <taxon>Philodinidae</taxon>
        <taxon>Didymodactylos</taxon>
    </lineage>
</organism>
<name>A0A8S3A1G5_9BILA</name>
<sequence length="29" mass="3333">MSTLFDDGNDDELIFMEERLGERSGWPGD</sequence>